<protein>
    <recommendedName>
        <fullName evidence="4">Lipoprotein</fullName>
    </recommendedName>
</protein>
<feature type="signal peptide" evidence="1">
    <location>
        <begin position="1"/>
        <end position="21"/>
    </location>
</feature>
<feature type="chain" id="PRO_5035238624" description="Lipoprotein" evidence="1">
    <location>
        <begin position="22"/>
        <end position="133"/>
    </location>
</feature>
<dbReference type="AlphaFoldDB" id="A0A8J7QRQ8"/>
<dbReference type="RefSeq" id="WP_207862992.1">
    <property type="nucleotide sequence ID" value="NZ_JAFREP010000047.1"/>
</dbReference>
<name>A0A8J7QRQ8_9BACT</name>
<dbReference type="Proteomes" id="UP000664417">
    <property type="component" value="Unassembled WGS sequence"/>
</dbReference>
<reference evidence="2" key="1">
    <citation type="submission" date="2021-03" db="EMBL/GenBank/DDBJ databases">
        <authorList>
            <person name="Wang G."/>
        </authorList>
    </citation>
    <scope>NUCLEOTIDE SEQUENCE</scope>
    <source>
        <strain evidence="2">KCTC 12899</strain>
    </source>
</reference>
<organism evidence="2 3">
    <name type="scientific">Acanthopleuribacter pedis</name>
    <dbReference type="NCBI Taxonomy" id="442870"/>
    <lineage>
        <taxon>Bacteria</taxon>
        <taxon>Pseudomonadati</taxon>
        <taxon>Acidobacteriota</taxon>
        <taxon>Holophagae</taxon>
        <taxon>Acanthopleuribacterales</taxon>
        <taxon>Acanthopleuribacteraceae</taxon>
        <taxon>Acanthopleuribacter</taxon>
    </lineage>
</organism>
<sequence>MVRTKVLWAFLLVFLPATAFAQRIQPILEPTIRVNADVSPVDVKKVLELTLMARGWRIVSLKDDKITARYQVRSATSDIEISYDAEQISIKYLRSNNLKFKRKRDGAKMIHRDYNDWINAIHSDVEHALSQWR</sequence>
<accession>A0A8J7QRQ8</accession>
<proteinExistence type="predicted"/>
<dbReference type="EMBL" id="JAFREP010000047">
    <property type="protein sequence ID" value="MBO1323020.1"/>
    <property type="molecule type" value="Genomic_DNA"/>
</dbReference>
<keyword evidence="1" id="KW-0732">Signal</keyword>
<keyword evidence="3" id="KW-1185">Reference proteome</keyword>
<evidence type="ECO:0000256" key="1">
    <source>
        <dbReference type="SAM" id="SignalP"/>
    </source>
</evidence>
<evidence type="ECO:0000313" key="2">
    <source>
        <dbReference type="EMBL" id="MBO1323020.1"/>
    </source>
</evidence>
<comment type="caution">
    <text evidence="2">The sequence shown here is derived from an EMBL/GenBank/DDBJ whole genome shotgun (WGS) entry which is preliminary data.</text>
</comment>
<gene>
    <name evidence="2" type="ORF">J3U88_31430</name>
</gene>
<evidence type="ECO:0000313" key="3">
    <source>
        <dbReference type="Proteomes" id="UP000664417"/>
    </source>
</evidence>
<evidence type="ECO:0008006" key="4">
    <source>
        <dbReference type="Google" id="ProtNLM"/>
    </source>
</evidence>